<sequence>MNKKFVFFCAALLLGTATVQAQKPTLKETLGKDFLVGAAVNVDLVNGRDERAADIVRKNFNSIVAENSMKGEEIHPEEHRYNWTNADKTVQWGEENGQVVIGHCLVWHSQPPKWMFTDKQGKPVTRAVLIDRMYHHITDVVSRYKGRIKGWDVVNEAFNDDGTYRKTPYYKIIGEDYFELAFKFAHEADPDAELYYNDYSLSNPAKRDAVCRLVKRLKEKGCRIDAVGMQSHHGYDYPSLEEYEKSIKAFVAAGVKVQMTEFDINMLPRPENFHGAEVGQNFKYDTKYNPYTKGLTKKANKIFEQQYLNFFKIIERNKKDILRVTLWGVTDATSWLNDWPIHGRTNYPLLFDRDYKEKPVVQKIIKMFEENR</sequence>
<keyword evidence="6" id="KW-0732">Signal</keyword>
<keyword evidence="9" id="KW-1185">Reference proteome</keyword>
<feature type="signal peptide" evidence="6">
    <location>
        <begin position="1"/>
        <end position="21"/>
    </location>
</feature>
<dbReference type="Proteomes" id="UP000003160">
    <property type="component" value="Unassembled WGS sequence"/>
</dbReference>
<evidence type="ECO:0000256" key="1">
    <source>
        <dbReference type="ARBA" id="ARBA00022801"/>
    </source>
</evidence>
<dbReference type="PANTHER" id="PTHR31490">
    <property type="entry name" value="GLYCOSYL HYDROLASE"/>
    <property type="match status" value="1"/>
</dbReference>
<keyword evidence="4 5" id="KW-0624">Polysaccharide degradation</keyword>
<accession>D1PXQ8</accession>
<evidence type="ECO:0000256" key="6">
    <source>
        <dbReference type="SAM" id="SignalP"/>
    </source>
</evidence>
<dbReference type="InterPro" id="IPR017853">
    <property type="entry name" value="GH"/>
</dbReference>
<evidence type="ECO:0000256" key="2">
    <source>
        <dbReference type="ARBA" id="ARBA00023277"/>
    </source>
</evidence>
<comment type="similarity">
    <text evidence="5">Belongs to the glycosyl hydrolase 10 (cellulase F) family.</text>
</comment>
<dbReference type="PANTHER" id="PTHR31490:SF90">
    <property type="entry name" value="ENDO-1,4-BETA-XYLANASE A"/>
    <property type="match status" value="1"/>
</dbReference>
<dbReference type="SUPFAM" id="SSF51445">
    <property type="entry name" value="(Trans)glycosidases"/>
    <property type="match status" value="1"/>
</dbReference>
<evidence type="ECO:0000256" key="5">
    <source>
        <dbReference type="RuleBase" id="RU361174"/>
    </source>
</evidence>
<dbReference type="InterPro" id="IPR044846">
    <property type="entry name" value="GH10"/>
</dbReference>
<gene>
    <name evidence="8" type="primary">xynA</name>
    <name evidence="8" type="ORF">HMPREF0645_1743</name>
</gene>
<organism evidence="8 9">
    <name type="scientific">Hallella bergensis DSM 17361</name>
    <dbReference type="NCBI Taxonomy" id="585502"/>
    <lineage>
        <taxon>Bacteria</taxon>
        <taxon>Pseudomonadati</taxon>
        <taxon>Bacteroidota</taxon>
        <taxon>Bacteroidia</taxon>
        <taxon>Bacteroidales</taxon>
        <taxon>Prevotellaceae</taxon>
        <taxon>Hallella</taxon>
    </lineage>
</organism>
<evidence type="ECO:0000313" key="9">
    <source>
        <dbReference type="Proteomes" id="UP000003160"/>
    </source>
</evidence>
<dbReference type="HOGENOM" id="CLU_020161_6_1_10"/>
<evidence type="ECO:0000256" key="4">
    <source>
        <dbReference type="ARBA" id="ARBA00023326"/>
    </source>
</evidence>
<evidence type="ECO:0000256" key="3">
    <source>
        <dbReference type="ARBA" id="ARBA00023295"/>
    </source>
</evidence>
<reference evidence="8 9" key="1">
    <citation type="submission" date="2009-10" db="EMBL/GenBank/DDBJ databases">
        <authorList>
            <person name="Qin X."/>
            <person name="Bachman B."/>
            <person name="Battles P."/>
            <person name="Bell A."/>
            <person name="Bess C."/>
            <person name="Bickham C."/>
            <person name="Chaboub L."/>
            <person name="Chen D."/>
            <person name="Coyle M."/>
            <person name="Deiros D.R."/>
            <person name="Dinh H."/>
            <person name="Forbes L."/>
            <person name="Fowler G."/>
            <person name="Francisco L."/>
            <person name="Fu Q."/>
            <person name="Gubbala S."/>
            <person name="Hale W."/>
            <person name="Han Y."/>
            <person name="Hemphill L."/>
            <person name="Highlander S.K."/>
            <person name="Hirani K."/>
            <person name="Hogues M."/>
            <person name="Jackson L."/>
            <person name="Jakkamsetti A."/>
            <person name="Javaid M."/>
            <person name="Jiang H."/>
            <person name="Korchina V."/>
            <person name="Kovar C."/>
            <person name="Lara F."/>
            <person name="Lee S."/>
            <person name="Mata R."/>
            <person name="Mathew T."/>
            <person name="Moen C."/>
            <person name="Morales K."/>
            <person name="Munidasa M."/>
            <person name="Nazareth L."/>
            <person name="Ngo R."/>
            <person name="Nguyen L."/>
            <person name="Okwuonu G."/>
            <person name="Ongeri F."/>
            <person name="Patil S."/>
            <person name="Petrosino J."/>
            <person name="Pham C."/>
            <person name="Pham P."/>
            <person name="Pu L.-L."/>
            <person name="Puazo M."/>
            <person name="Raj R."/>
            <person name="Reid J."/>
            <person name="Rouhana J."/>
            <person name="Saada N."/>
            <person name="Shang Y."/>
            <person name="Simmons D."/>
            <person name="Thornton R."/>
            <person name="Warren J."/>
            <person name="Weissenberger G."/>
            <person name="Zhang J."/>
            <person name="Zhang L."/>
            <person name="Zhou C."/>
            <person name="Zhu D."/>
            <person name="Muzny D."/>
            <person name="Worley K."/>
            <person name="Gibbs R."/>
        </authorList>
    </citation>
    <scope>NUCLEOTIDE SEQUENCE [LARGE SCALE GENOMIC DNA]</scope>
    <source>
        <strain evidence="8 9">DSM 17361</strain>
    </source>
</reference>
<dbReference type="RefSeq" id="WP_007173846.1">
    <property type="nucleotide sequence ID" value="NZ_GG704781.1"/>
</dbReference>
<keyword evidence="1 5" id="KW-0378">Hydrolase</keyword>
<feature type="domain" description="GH10" evidence="7">
    <location>
        <begin position="20"/>
        <end position="367"/>
    </location>
</feature>
<dbReference type="GO" id="GO:0000272">
    <property type="term" value="P:polysaccharide catabolic process"/>
    <property type="evidence" value="ECO:0007669"/>
    <property type="project" value="UniProtKB-KW"/>
</dbReference>
<dbReference type="OrthoDB" id="9809277at2"/>
<dbReference type="AlphaFoldDB" id="D1PXQ8"/>
<dbReference type="eggNOG" id="COG3693">
    <property type="taxonomic scope" value="Bacteria"/>
</dbReference>
<dbReference type="SMART" id="SM00633">
    <property type="entry name" value="Glyco_10"/>
    <property type="match status" value="1"/>
</dbReference>
<comment type="caution">
    <text evidence="8">The sequence shown here is derived from an EMBL/GenBank/DDBJ whole genome shotgun (WGS) entry which is preliminary data.</text>
</comment>
<dbReference type="GO" id="GO:0031176">
    <property type="term" value="F:endo-1,4-beta-xylanase activity"/>
    <property type="evidence" value="ECO:0007669"/>
    <property type="project" value="UniProtKB-EC"/>
</dbReference>
<dbReference type="PRINTS" id="PR00134">
    <property type="entry name" value="GLHYDRLASE10"/>
</dbReference>
<dbReference type="EMBL" id="ACKS01000071">
    <property type="protein sequence ID" value="EFA43882.1"/>
    <property type="molecule type" value="Genomic_DNA"/>
</dbReference>
<evidence type="ECO:0000259" key="7">
    <source>
        <dbReference type="PROSITE" id="PS51760"/>
    </source>
</evidence>
<dbReference type="Pfam" id="PF00331">
    <property type="entry name" value="Glyco_hydro_10"/>
    <property type="match status" value="1"/>
</dbReference>
<feature type="chain" id="PRO_5003025293" description="Beta-xylanase" evidence="6">
    <location>
        <begin position="22"/>
        <end position="372"/>
    </location>
</feature>
<keyword evidence="2 5" id="KW-0119">Carbohydrate metabolism</keyword>
<dbReference type="Gene3D" id="3.20.20.80">
    <property type="entry name" value="Glycosidases"/>
    <property type="match status" value="1"/>
</dbReference>
<evidence type="ECO:0000313" key="8">
    <source>
        <dbReference type="EMBL" id="EFA43882.1"/>
    </source>
</evidence>
<keyword evidence="3 5" id="KW-0326">Glycosidase</keyword>
<comment type="catalytic activity">
    <reaction evidence="5">
        <text>Endohydrolysis of (1-&gt;4)-beta-D-xylosidic linkages in xylans.</text>
        <dbReference type="EC" id="3.2.1.8"/>
    </reaction>
</comment>
<dbReference type="EC" id="3.2.1.8" evidence="5"/>
<dbReference type="PROSITE" id="PS51760">
    <property type="entry name" value="GH10_2"/>
    <property type="match status" value="1"/>
</dbReference>
<dbReference type="InterPro" id="IPR001000">
    <property type="entry name" value="GH10_dom"/>
</dbReference>
<name>D1PXQ8_9BACT</name>
<proteinExistence type="inferred from homology"/>
<protein>
    <recommendedName>
        <fullName evidence="5">Beta-xylanase</fullName>
        <ecNumber evidence="5">3.2.1.8</ecNumber>
    </recommendedName>
</protein>